<dbReference type="AlphaFoldDB" id="A0A9J2PVC4"/>
<evidence type="ECO:0000313" key="2">
    <source>
        <dbReference type="WBParaSite" id="ALUE_0001389701-mRNA-1"/>
    </source>
</evidence>
<protein>
    <submittedName>
        <fullName evidence="2">C2H2-type domain-containing protein</fullName>
    </submittedName>
</protein>
<sequence>MSENTCTDTIGSSHRGFSHKARGVLLESVPLMPDKKVMEKHRNNITSPAAPHRGFNGKAREVLLDRKKSQQRPDSSSSVRIKGGEKINRIAAISAYYGHKWQCVYFCGVATLCERRFRVLSHWNASHIHYTPPPPLRHYSFDYNLFPFLLVYLDDQYFI</sequence>
<proteinExistence type="predicted"/>
<dbReference type="Proteomes" id="UP000036681">
    <property type="component" value="Unplaced"/>
</dbReference>
<accession>A0A9J2PVC4</accession>
<organism evidence="1 2">
    <name type="scientific">Ascaris lumbricoides</name>
    <name type="common">Giant roundworm</name>
    <dbReference type="NCBI Taxonomy" id="6252"/>
    <lineage>
        <taxon>Eukaryota</taxon>
        <taxon>Metazoa</taxon>
        <taxon>Ecdysozoa</taxon>
        <taxon>Nematoda</taxon>
        <taxon>Chromadorea</taxon>
        <taxon>Rhabditida</taxon>
        <taxon>Spirurina</taxon>
        <taxon>Ascaridomorpha</taxon>
        <taxon>Ascaridoidea</taxon>
        <taxon>Ascarididae</taxon>
        <taxon>Ascaris</taxon>
    </lineage>
</organism>
<name>A0A9J2PVC4_ASCLU</name>
<keyword evidence="1" id="KW-1185">Reference proteome</keyword>
<evidence type="ECO:0000313" key="1">
    <source>
        <dbReference type="Proteomes" id="UP000036681"/>
    </source>
</evidence>
<dbReference type="WBParaSite" id="ALUE_0001389701-mRNA-1">
    <property type="protein sequence ID" value="ALUE_0001389701-mRNA-1"/>
    <property type="gene ID" value="ALUE_0001389701"/>
</dbReference>
<reference evidence="2" key="1">
    <citation type="submission" date="2023-03" db="UniProtKB">
        <authorList>
            <consortium name="WormBaseParasite"/>
        </authorList>
    </citation>
    <scope>IDENTIFICATION</scope>
</reference>